<evidence type="ECO:0000256" key="2">
    <source>
        <dbReference type="PROSITE-ProRule" id="PRU00703"/>
    </source>
</evidence>
<dbReference type="RefSeq" id="WP_188916487.1">
    <property type="nucleotide sequence ID" value="NZ_BMQV01000001.1"/>
</dbReference>
<feature type="domain" description="CBS" evidence="3">
    <location>
        <begin position="80"/>
        <end position="135"/>
    </location>
</feature>
<evidence type="ECO:0000313" key="4">
    <source>
        <dbReference type="EMBL" id="GGP38783.1"/>
    </source>
</evidence>
<dbReference type="PANTHER" id="PTHR43080:SF2">
    <property type="entry name" value="CBS DOMAIN-CONTAINING PROTEIN"/>
    <property type="match status" value="1"/>
</dbReference>
<proteinExistence type="predicted"/>
<dbReference type="InterPro" id="IPR000644">
    <property type="entry name" value="CBS_dom"/>
</dbReference>
<evidence type="ECO:0000256" key="1">
    <source>
        <dbReference type="ARBA" id="ARBA00023122"/>
    </source>
</evidence>
<dbReference type="PANTHER" id="PTHR43080">
    <property type="entry name" value="CBS DOMAIN-CONTAINING PROTEIN CBSX3, MITOCHONDRIAL"/>
    <property type="match status" value="1"/>
</dbReference>
<comment type="caution">
    <text evidence="4">The sequence shown here is derived from an EMBL/GenBank/DDBJ whole genome shotgun (WGS) entry which is preliminary data.</text>
</comment>
<protein>
    <submittedName>
        <fullName evidence="4">CBS domain-containing protein</fullName>
    </submittedName>
</protein>
<evidence type="ECO:0000259" key="3">
    <source>
        <dbReference type="PROSITE" id="PS51371"/>
    </source>
</evidence>
<dbReference type="Pfam" id="PF00571">
    <property type="entry name" value="CBS"/>
    <property type="match status" value="2"/>
</dbReference>
<reference evidence="5" key="1">
    <citation type="journal article" date="2019" name="Int. J. Syst. Evol. Microbiol.">
        <title>The Global Catalogue of Microorganisms (GCM) 10K type strain sequencing project: providing services to taxonomists for standard genome sequencing and annotation.</title>
        <authorList>
            <consortium name="The Broad Institute Genomics Platform"/>
            <consortium name="The Broad Institute Genome Sequencing Center for Infectious Disease"/>
            <person name="Wu L."/>
            <person name="Ma J."/>
        </authorList>
    </citation>
    <scope>NUCLEOTIDE SEQUENCE [LARGE SCALE GENOMIC DNA]</scope>
    <source>
        <strain evidence="5">JCM 32304</strain>
    </source>
</reference>
<evidence type="ECO:0000313" key="5">
    <source>
        <dbReference type="Proteomes" id="UP000654367"/>
    </source>
</evidence>
<dbReference type="Gene3D" id="3.10.580.10">
    <property type="entry name" value="CBS-domain"/>
    <property type="match status" value="1"/>
</dbReference>
<dbReference type="SUPFAM" id="SSF54631">
    <property type="entry name" value="CBS-domain pair"/>
    <property type="match status" value="1"/>
</dbReference>
<dbReference type="EMBL" id="BMQV01000001">
    <property type="protein sequence ID" value="GGP38783.1"/>
    <property type="molecule type" value="Genomic_DNA"/>
</dbReference>
<organism evidence="4 5">
    <name type="scientific">Shewanella saliphila</name>
    <dbReference type="NCBI Taxonomy" id="2282698"/>
    <lineage>
        <taxon>Bacteria</taxon>
        <taxon>Pseudomonadati</taxon>
        <taxon>Pseudomonadota</taxon>
        <taxon>Gammaproteobacteria</taxon>
        <taxon>Alteromonadales</taxon>
        <taxon>Shewanellaceae</taxon>
        <taxon>Shewanella</taxon>
    </lineage>
</organism>
<dbReference type="PROSITE" id="PS51371">
    <property type="entry name" value="CBS"/>
    <property type="match status" value="1"/>
</dbReference>
<gene>
    <name evidence="4" type="ORF">GCM10009409_02210</name>
</gene>
<sequence>MTKSAPTRNRDVMNNRYAMVDGMHTVAEAIQVAVTKNVSILVVDKRNEHDEYGMVLMSDIARKVLAKDKSPERTNIYEIMIKPVFSVPADMDVRYTARLFERFNINKAPVIEAGKILGFVAYDDIVLKGMINTPSL</sequence>
<name>A0ABQ2Q1H3_9GAMM</name>
<keyword evidence="1 2" id="KW-0129">CBS domain</keyword>
<dbReference type="InterPro" id="IPR046342">
    <property type="entry name" value="CBS_dom_sf"/>
</dbReference>
<dbReference type="Proteomes" id="UP000654367">
    <property type="component" value="Unassembled WGS sequence"/>
</dbReference>
<dbReference type="InterPro" id="IPR051257">
    <property type="entry name" value="Diverse_CBS-Domain"/>
</dbReference>
<dbReference type="SMART" id="SM00116">
    <property type="entry name" value="CBS"/>
    <property type="match status" value="2"/>
</dbReference>
<keyword evidence="5" id="KW-1185">Reference proteome</keyword>
<accession>A0ABQ2Q1H3</accession>